<evidence type="ECO:0000313" key="2">
    <source>
        <dbReference type="EMBL" id="CAH9063052.1"/>
    </source>
</evidence>
<gene>
    <name evidence="1" type="ORF">PSECIP111854_02489</name>
    <name evidence="2" type="ORF">PSECIP111951_02825</name>
</gene>
<dbReference type="Proteomes" id="UP001152485">
    <property type="component" value="Unassembled WGS sequence"/>
</dbReference>
<dbReference type="EMBL" id="CAMAPD010000014">
    <property type="protein sequence ID" value="CAH9063052.1"/>
    <property type="molecule type" value="Genomic_DNA"/>
</dbReference>
<dbReference type="InterPro" id="IPR009962">
    <property type="entry name" value="DUF1488"/>
</dbReference>
<comment type="caution">
    <text evidence="1">The sequence shown here is derived from an EMBL/GenBank/DDBJ whole genome shotgun (WGS) entry which is preliminary data.</text>
</comment>
<protein>
    <recommendedName>
        <fullName evidence="5">DUF1488 domain-containing protein</fullName>
    </recommendedName>
</protein>
<sequence length="78" mass="8898">MNQGILFNDDVNANDNKLVFTAMVNGMMVKCVLAVPLMNSETAIKHFQDHQFDYEMQAELLIEDEMYELDGSILLTLL</sequence>
<dbReference type="Gene3D" id="3.30.160.140">
    <property type="entry name" value="Shew3726-like"/>
    <property type="match status" value="1"/>
</dbReference>
<evidence type="ECO:0008006" key="5">
    <source>
        <dbReference type="Google" id="ProtNLM"/>
    </source>
</evidence>
<dbReference type="RefSeq" id="WP_261594134.1">
    <property type="nucleotide sequence ID" value="NZ_CAMAPC010000009.1"/>
</dbReference>
<evidence type="ECO:0000313" key="1">
    <source>
        <dbReference type="EMBL" id="CAH9059855.1"/>
    </source>
</evidence>
<evidence type="ECO:0000313" key="4">
    <source>
        <dbReference type="Proteomes" id="UP001152485"/>
    </source>
</evidence>
<dbReference type="EMBL" id="CAMAPC010000009">
    <property type="protein sequence ID" value="CAH9059855.1"/>
    <property type="molecule type" value="Genomic_DNA"/>
</dbReference>
<evidence type="ECO:0000313" key="3">
    <source>
        <dbReference type="Proteomes" id="UP001152467"/>
    </source>
</evidence>
<reference evidence="1 4" key="1">
    <citation type="submission" date="2022-07" db="EMBL/GenBank/DDBJ databases">
        <authorList>
            <person name="Criscuolo A."/>
        </authorList>
    </citation>
    <scope>NUCLEOTIDE SEQUENCE</scope>
    <source>
        <strain evidence="4">CIP 111951</strain>
        <strain evidence="1">CIP111854</strain>
        <strain evidence="2">CIP111951</strain>
    </source>
</reference>
<keyword evidence="3" id="KW-1185">Reference proteome</keyword>
<proteinExistence type="predicted"/>
<dbReference type="Pfam" id="PF07369">
    <property type="entry name" value="DUF1488"/>
    <property type="match status" value="1"/>
</dbReference>
<dbReference type="InterPro" id="IPR036692">
    <property type="entry name" value="Shew3726-like_sf"/>
</dbReference>
<accession>A0A9W4QZ21</accession>
<name>A0A9W4QZ21_9GAMM</name>
<dbReference type="SUPFAM" id="SSF160272">
    <property type="entry name" value="Shew3726-like"/>
    <property type="match status" value="1"/>
</dbReference>
<dbReference type="AlphaFoldDB" id="A0A9W4QZ21"/>
<organism evidence="1 3">
    <name type="scientific">Pseudoalteromonas holothuriae</name>
    <dbReference type="NCBI Taxonomy" id="2963714"/>
    <lineage>
        <taxon>Bacteria</taxon>
        <taxon>Pseudomonadati</taxon>
        <taxon>Pseudomonadota</taxon>
        <taxon>Gammaproteobacteria</taxon>
        <taxon>Alteromonadales</taxon>
        <taxon>Pseudoalteromonadaceae</taxon>
        <taxon>Pseudoalteromonas</taxon>
    </lineage>
</organism>
<dbReference type="Proteomes" id="UP001152467">
    <property type="component" value="Unassembled WGS sequence"/>
</dbReference>